<evidence type="ECO:0000256" key="1">
    <source>
        <dbReference type="SAM" id="MobiDB-lite"/>
    </source>
</evidence>
<feature type="region of interest" description="Disordered" evidence="1">
    <location>
        <begin position="1"/>
        <end position="60"/>
    </location>
</feature>
<name>A0AAE0T1S4_9BIVA</name>
<reference evidence="2" key="2">
    <citation type="journal article" date="2021" name="Genome Biol. Evol.">
        <title>Developing a high-quality reference genome for a parasitic bivalve with doubly uniparental inheritance (Bivalvia: Unionida).</title>
        <authorList>
            <person name="Smith C.H."/>
        </authorList>
    </citation>
    <scope>NUCLEOTIDE SEQUENCE</scope>
    <source>
        <strain evidence="2">CHS0354</strain>
        <tissue evidence="2">Mantle</tissue>
    </source>
</reference>
<protein>
    <submittedName>
        <fullName evidence="2">Uncharacterized protein</fullName>
    </submittedName>
</protein>
<gene>
    <name evidence="2" type="ORF">CHS0354_004686</name>
</gene>
<reference evidence="2" key="3">
    <citation type="submission" date="2023-05" db="EMBL/GenBank/DDBJ databases">
        <authorList>
            <person name="Smith C.H."/>
        </authorList>
    </citation>
    <scope>NUCLEOTIDE SEQUENCE</scope>
    <source>
        <strain evidence="2">CHS0354</strain>
        <tissue evidence="2">Mantle</tissue>
    </source>
</reference>
<evidence type="ECO:0000313" key="2">
    <source>
        <dbReference type="EMBL" id="KAK3601923.1"/>
    </source>
</evidence>
<reference evidence="2" key="1">
    <citation type="journal article" date="2021" name="Genome Biol. Evol.">
        <title>A High-Quality Reference Genome for a Parasitic Bivalve with Doubly Uniparental Inheritance (Bivalvia: Unionida).</title>
        <authorList>
            <person name="Smith C.H."/>
        </authorList>
    </citation>
    <scope>NUCLEOTIDE SEQUENCE</scope>
    <source>
        <strain evidence="2">CHS0354</strain>
    </source>
</reference>
<dbReference type="AlphaFoldDB" id="A0AAE0T1S4"/>
<dbReference type="EMBL" id="JAEAOA010000344">
    <property type="protein sequence ID" value="KAK3601923.1"/>
    <property type="molecule type" value="Genomic_DNA"/>
</dbReference>
<feature type="compositionally biased region" description="Low complexity" evidence="1">
    <location>
        <begin position="1"/>
        <end position="21"/>
    </location>
</feature>
<feature type="non-terminal residue" evidence="2">
    <location>
        <position position="60"/>
    </location>
</feature>
<dbReference type="Proteomes" id="UP001195483">
    <property type="component" value="Unassembled WGS sequence"/>
</dbReference>
<proteinExistence type="predicted"/>
<organism evidence="2 3">
    <name type="scientific">Potamilus streckersoni</name>
    <dbReference type="NCBI Taxonomy" id="2493646"/>
    <lineage>
        <taxon>Eukaryota</taxon>
        <taxon>Metazoa</taxon>
        <taxon>Spiralia</taxon>
        <taxon>Lophotrochozoa</taxon>
        <taxon>Mollusca</taxon>
        <taxon>Bivalvia</taxon>
        <taxon>Autobranchia</taxon>
        <taxon>Heteroconchia</taxon>
        <taxon>Palaeoheterodonta</taxon>
        <taxon>Unionida</taxon>
        <taxon>Unionoidea</taxon>
        <taxon>Unionidae</taxon>
        <taxon>Ambleminae</taxon>
        <taxon>Lampsilini</taxon>
        <taxon>Potamilus</taxon>
    </lineage>
</organism>
<evidence type="ECO:0000313" key="3">
    <source>
        <dbReference type="Proteomes" id="UP001195483"/>
    </source>
</evidence>
<keyword evidence="3" id="KW-1185">Reference proteome</keyword>
<sequence length="60" mass="6383">MLSAAAVAHDNNDTAANAALAREAKDRSTPSIRAGSPPSRQERKQLPLQNITLQLRTTGT</sequence>
<accession>A0AAE0T1S4</accession>
<comment type="caution">
    <text evidence="2">The sequence shown here is derived from an EMBL/GenBank/DDBJ whole genome shotgun (WGS) entry which is preliminary data.</text>
</comment>
<feature type="compositionally biased region" description="Polar residues" evidence="1">
    <location>
        <begin position="47"/>
        <end position="60"/>
    </location>
</feature>